<name>A0AAP2N5U8_PHOVU</name>
<evidence type="ECO:0000313" key="3">
    <source>
        <dbReference type="Proteomes" id="UP000758576"/>
    </source>
</evidence>
<dbReference type="Proteomes" id="UP000758576">
    <property type="component" value="Unassembled WGS sequence"/>
</dbReference>
<gene>
    <name evidence="2" type="ORF">KSX14_13165</name>
</gene>
<comment type="caution">
    <text evidence="2">The sequence shown here is derived from an EMBL/GenBank/DDBJ whole genome shotgun (WGS) entry which is preliminary data.</text>
</comment>
<accession>A0AAP2N5U8</accession>
<dbReference type="EMBL" id="JAHOGA010000030">
    <property type="protein sequence ID" value="MBV3489565.1"/>
    <property type="molecule type" value="Genomic_DNA"/>
</dbReference>
<dbReference type="AlphaFoldDB" id="A0AAP2N5U8"/>
<feature type="compositionally biased region" description="Basic residues" evidence="1">
    <location>
        <begin position="48"/>
        <end position="62"/>
    </location>
</feature>
<proteinExistence type="predicted"/>
<organism evidence="2 3">
    <name type="scientific">Phocaeicola vulgatus</name>
    <name type="common">Bacteroides vulgatus</name>
    <dbReference type="NCBI Taxonomy" id="821"/>
    <lineage>
        <taxon>Bacteria</taxon>
        <taxon>Pseudomonadati</taxon>
        <taxon>Bacteroidota</taxon>
        <taxon>Bacteroidia</taxon>
        <taxon>Bacteroidales</taxon>
        <taxon>Bacteroidaceae</taxon>
        <taxon>Phocaeicola</taxon>
    </lineage>
</organism>
<feature type="region of interest" description="Disordered" evidence="1">
    <location>
        <begin position="48"/>
        <end position="72"/>
    </location>
</feature>
<protein>
    <submittedName>
        <fullName evidence="2">Uncharacterized protein</fullName>
    </submittedName>
</protein>
<sequence>MSFLQELEKIMAGYRLSGEGYTDEEMRVLKRMCKSMLADIDEFLRKKEEKKKKERKEKKKRKENKEQNVKIH</sequence>
<evidence type="ECO:0000313" key="2">
    <source>
        <dbReference type="EMBL" id="MBV3489565.1"/>
    </source>
</evidence>
<reference evidence="2" key="1">
    <citation type="submission" date="2021-06" db="EMBL/GenBank/DDBJ databases">
        <title>Collection of gut derived symbiotic bacterial strains cultured from healthy donors.</title>
        <authorList>
            <person name="Lin H."/>
            <person name="Littmann E."/>
            <person name="Pamer E.G."/>
        </authorList>
    </citation>
    <scope>NUCLEOTIDE SEQUENCE</scope>
    <source>
        <strain evidence="2">MSK.19.85</strain>
    </source>
</reference>
<evidence type="ECO:0000256" key="1">
    <source>
        <dbReference type="SAM" id="MobiDB-lite"/>
    </source>
</evidence>
<feature type="compositionally biased region" description="Basic and acidic residues" evidence="1">
    <location>
        <begin position="63"/>
        <end position="72"/>
    </location>
</feature>
<dbReference type="RefSeq" id="WP_022509020.1">
    <property type="nucleotide sequence ID" value="NZ_CP081912.1"/>
</dbReference>